<evidence type="ECO:0000313" key="2">
    <source>
        <dbReference type="Proteomes" id="UP000036202"/>
    </source>
</evidence>
<dbReference type="AlphaFoldDB" id="A0A0H4KEA8"/>
<proteinExistence type="predicted"/>
<reference evidence="1 2" key="1">
    <citation type="journal article" date="2015" name="PLoS ONE">
        <title>Genome Sequence of Bacillus endophyticus and Analysis of Its Companion Mechanism in the Ketogulonigenium vulgare-Bacillus Strain Consortium.</title>
        <authorList>
            <person name="Jia N."/>
            <person name="Du J."/>
            <person name="Ding M.Z."/>
            <person name="Gao F."/>
            <person name="Yuan Y.J."/>
        </authorList>
    </citation>
    <scope>NUCLEOTIDE SEQUENCE [LARGE SCALE GENOMIC DNA]</scope>
    <source>
        <strain evidence="1 2">Hbe603</strain>
    </source>
</reference>
<keyword evidence="2" id="KW-1185">Reference proteome</keyword>
<dbReference type="KEGG" id="beo:BEH_07460"/>
<dbReference type="OrthoDB" id="9943266at2"/>
<organism evidence="1 2">
    <name type="scientific">Priestia filamentosa</name>
    <dbReference type="NCBI Taxonomy" id="1402861"/>
    <lineage>
        <taxon>Bacteria</taxon>
        <taxon>Bacillati</taxon>
        <taxon>Bacillota</taxon>
        <taxon>Bacilli</taxon>
        <taxon>Bacillales</taxon>
        <taxon>Bacillaceae</taxon>
        <taxon>Priestia</taxon>
    </lineage>
</organism>
<gene>
    <name evidence="1" type="ORF">BEH_07460</name>
</gene>
<reference evidence="2" key="2">
    <citation type="submission" date="2015-06" db="EMBL/GenBank/DDBJ databases">
        <title>Genome Sequence of Bacillus endophyticus and Analysis of its Companion Mechanism in the Ketogulonigenium vulgare-Bacillus strain Consortium.</title>
        <authorList>
            <person name="Jia N."/>
            <person name="Du J."/>
            <person name="Ding M.-Z."/>
            <person name="Gao F."/>
            <person name="Yuan Y.-J."/>
        </authorList>
    </citation>
    <scope>NUCLEOTIDE SEQUENCE [LARGE SCALE GENOMIC DNA]</scope>
    <source>
        <strain evidence="2">Hbe603</strain>
    </source>
</reference>
<sequence>MILKVFKTENKIERDKTMDELNEWGAKVFNDAYKYYSDLARNENENVFKIFDDWWKGKCVSTEEYMSKHTKENNDLAYGIIMTAISNGFG</sequence>
<evidence type="ECO:0000313" key="1">
    <source>
        <dbReference type="EMBL" id="AKO91950.1"/>
    </source>
</evidence>
<accession>A0A0H4KEA8</accession>
<dbReference type="Proteomes" id="UP000036202">
    <property type="component" value="Chromosome"/>
</dbReference>
<dbReference type="RefSeq" id="WP_046216911.1">
    <property type="nucleotide sequence ID" value="NZ_CP011974.1"/>
</dbReference>
<dbReference type="EMBL" id="CP011974">
    <property type="protein sequence ID" value="AKO91950.1"/>
    <property type="molecule type" value="Genomic_DNA"/>
</dbReference>
<protein>
    <submittedName>
        <fullName evidence="1">Uncharacterized protein</fullName>
    </submittedName>
</protein>
<dbReference type="PATRIC" id="fig|135735.6.peg.1512"/>
<name>A0A0H4KEA8_9BACI</name>